<gene>
    <name evidence="1" type="ORF">METZ01_LOCUS434484</name>
</gene>
<accession>A0A382YEU9</accession>
<sequence>MISVDLKPELNEGIKNRHHMFTTDVGFL</sequence>
<reference evidence="1" key="1">
    <citation type="submission" date="2018-05" db="EMBL/GenBank/DDBJ databases">
        <authorList>
            <person name="Lanie J.A."/>
            <person name="Ng W.-L."/>
            <person name="Kazmierczak K.M."/>
            <person name="Andrzejewski T.M."/>
            <person name="Davidsen T.M."/>
            <person name="Wayne K.J."/>
            <person name="Tettelin H."/>
            <person name="Glass J.I."/>
            <person name="Rusch D."/>
            <person name="Podicherti R."/>
            <person name="Tsui H.-C.T."/>
            <person name="Winkler M.E."/>
        </authorList>
    </citation>
    <scope>NUCLEOTIDE SEQUENCE</scope>
</reference>
<organism evidence="1">
    <name type="scientific">marine metagenome</name>
    <dbReference type="NCBI Taxonomy" id="408172"/>
    <lineage>
        <taxon>unclassified sequences</taxon>
        <taxon>metagenomes</taxon>
        <taxon>ecological metagenomes</taxon>
    </lineage>
</organism>
<dbReference type="EMBL" id="UINC01175153">
    <property type="protein sequence ID" value="SVD81630.1"/>
    <property type="molecule type" value="Genomic_DNA"/>
</dbReference>
<dbReference type="AlphaFoldDB" id="A0A382YEU9"/>
<proteinExistence type="predicted"/>
<evidence type="ECO:0000313" key="1">
    <source>
        <dbReference type="EMBL" id="SVD81630.1"/>
    </source>
</evidence>
<protein>
    <submittedName>
        <fullName evidence="1">Uncharacterized protein</fullName>
    </submittedName>
</protein>
<name>A0A382YEU9_9ZZZZ</name>